<protein>
    <submittedName>
        <fullName evidence="1">Uncharacterized protein</fullName>
    </submittedName>
</protein>
<reference evidence="1 2" key="1">
    <citation type="journal article" date="2023" name="Sci. Data">
        <title>Genome assembly of the Korean intertidal mud-creeper Batillaria attramentaria.</title>
        <authorList>
            <person name="Patra A.K."/>
            <person name="Ho P.T."/>
            <person name="Jun S."/>
            <person name="Lee S.J."/>
            <person name="Kim Y."/>
            <person name="Won Y.J."/>
        </authorList>
    </citation>
    <scope>NUCLEOTIDE SEQUENCE [LARGE SCALE GENOMIC DNA]</scope>
    <source>
        <strain evidence="1">Wonlab-2016</strain>
    </source>
</reference>
<dbReference type="Proteomes" id="UP001519460">
    <property type="component" value="Unassembled WGS sequence"/>
</dbReference>
<name>A0ABD0KJ92_9CAEN</name>
<comment type="caution">
    <text evidence="1">The sequence shown here is derived from an EMBL/GenBank/DDBJ whole genome shotgun (WGS) entry which is preliminary data.</text>
</comment>
<keyword evidence="2" id="KW-1185">Reference proteome</keyword>
<evidence type="ECO:0000313" key="1">
    <source>
        <dbReference type="EMBL" id="KAK7487056.1"/>
    </source>
</evidence>
<organism evidence="1 2">
    <name type="scientific">Batillaria attramentaria</name>
    <dbReference type="NCBI Taxonomy" id="370345"/>
    <lineage>
        <taxon>Eukaryota</taxon>
        <taxon>Metazoa</taxon>
        <taxon>Spiralia</taxon>
        <taxon>Lophotrochozoa</taxon>
        <taxon>Mollusca</taxon>
        <taxon>Gastropoda</taxon>
        <taxon>Caenogastropoda</taxon>
        <taxon>Sorbeoconcha</taxon>
        <taxon>Cerithioidea</taxon>
        <taxon>Batillariidae</taxon>
        <taxon>Batillaria</taxon>
    </lineage>
</organism>
<dbReference type="AlphaFoldDB" id="A0ABD0KJ92"/>
<sequence length="118" mass="14210">MTARRLHRLQHFITPPPLHPYRKLYQYQHQRYTQNMRRLQITDHCPKHHRTYNRRDVNGSGLFRNPDPTLWPAGKHGLQRCSRKQPIRCLVTTVFQIPQMDEDTVHKITMENTQESVD</sequence>
<gene>
    <name evidence="1" type="ORF">BaRGS_00021726</name>
</gene>
<accession>A0ABD0KJ92</accession>
<evidence type="ECO:0000313" key="2">
    <source>
        <dbReference type="Proteomes" id="UP001519460"/>
    </source>
</evidence>
<proteinExistence type="predicted"/>
<dbReference type="EMBL" id="JACVVK020000170">
    <property type="protein sequence ID" value="KAK7487056.1"/>
    <property type="molecule type" value="Genomic_DNA"/>
</dbReference>